<reference evidence="2 3" key="1">
    <citation type="submission" date="2020-01" db="EMBL/GenBank/DDBJ databases">
        <title>The possibility of degradation of plastic by Microbulbifer hydrolyticus IRE-31.</title>
        <authorList>
            <person name="Liu L."/>
        </authorList>
    </citation>
    <scope>NUCLEOTIDE SEQUENCE [LARGE SCALE GENOMIC DNA]</scope>
    <source>
        <strain evidence="2 3">IRE-31</strain>
    </source>
</reference>
<dbReference type="Proteomes" id="UP000563601">
    <property type="component" value="Unassembled WGS sequence"/>
</dbReference>
<accession>A0A6P1T7G8</accession>
<evidence type="ECO:0000313" key="2">
    <source>
        <dbReference type="EMBL" id="QHQ37675.1"/>
    </source>
</evidence>
<dbReference type="EMBL" id="JACHHR010000002">
    <property type="protein sequence ID" value="MBB5211587.1"/>
    <property type="molecule type" value="Genomic_DNA"/>
</dbReference>
<organism evidence="1 4">
    <name type="scientific">Microbulbifer hydrolyticus</name>
    <dbReference type="NCBI Taxonomy" id="48074"/>
    <lineage>
        <taxon>Bacteria</taxon>
        <taxon>Pseudomonadati</taxon>
        <taxon>Pseudomonadota</taxon>
        <taxon>Gammaproteobacteria</taxon>
        <taxon>Cellvibrionales</taxon>
        <taxon>Microbulbiferaceae</taxon>
        <taxon>Microbulbifer</taxon>
    </lineage>
</organism>
<evidence type="ECO:0000313" key="4">
    <source>
        <dbReference type="Proteomes" id="UP000563601"/>
    </source>
</evidence>
<dbReference type="Proteomes" id="UP000464675">
    <property type="component" value="Chromosome"/>
</dbReference>
<evidence type="ECO:0000313" key="1">
    <source>
        <dbReference type="EMBL" id="MBB5211587.1"/>
    </source>
</evidence>
<proteinExistence type="predicted"/>
<name>A0A6P1T7G8_9GAMM</name>
<keyword evidence="3" id="KW-1185">Reference proteome</keyword>
<reference evidence="1 4" key="2">
    <citation type="submission" date="2020-08" db="EMBL/GenBank/DDBJ databases">
        <title>Genomic Encyclopedia of Type Strains, Phase IV (KMG-IV): sequencing the most valuable type-strain genomes for metagenomic binning, comparative biology and taxonomic classification.</title>
        <authorList>
            <person name="Goeker M."/>
        </authorList>
    </citation>
    <scope>NUCLEOTIDE SEQUENCE [LARGE SCALE GENOMIC DNA]</scope>
    <source>
        <strain evidence="1 4">DSM 11525</strain>
    </source>
</reference>
<evidence type="ECO:0000313" key="3">
    <source>
        <dbReference type="Proteomes" id="UP000464675"/>
    </source>
</evidence>
<dbReference type="EMBL" id="CP047491">
    <property type="protein sequence ID" value="QHQ37675.1"/>
    <property type="molecule type" value="Genomic_DNA"/>
</dbReference>
<dbReference type="AlphaFoldDB" id="A0A6P1T7G8"/>
<dbReference type="RefSeq" id="WP_161857013.1">
    <property type="nucleotide sequence ID" value="NZ_CP047491.1"/>
</dbReference>
<sequence length="120" mass="13973">MNSYYRVLIFSITALLIFYFRVLDFAFQKDELIWEFSWKNDKSHQVAFLLKFGASPTNKIKGWNAIENSIYSDSDKNFSILLDAVGEQVRGKYIVLGCREGGERVQRMLSDECSKRNKVD</sequence>
<gene>
    <name evidence="2" type="ORF">GTQ55_00870</name>
    <name evidence="1" type="ORF">HNQ53_001805</name>
</gene>
<protein>
    <submittedName>
        <fullName evidence="1">Uncharacterized protein</fullName>
    </submittedName>
</protein>